<dbReference type="AlphaFoldDB" id="A0A1F7W3I2"/>
<feature type="region of interest" description="Disordered" evidence="1">
    <location>
        <begin position="144"/>
        <end position="165"/>
    </location>
</feature>
<protein>
    <submittedName>
        <fullName evidence="3">Uncharacterized protein</fullName>
    </submittedName>
</protein>
<evidence type="ECO:0000256" key="2">
    <source>
        <dbReference type="SAM" id="Phobius"/>
    </source>
</evidence>
<dbReference type="Proteomes" id="UP000177331">
    <property type="component" value="Unassembled WGS sequence"/>
</dbReference>
<keyword evidence="2" id="KW-0472">Membrane</keyword>
<keyword evidence="2" id="KW-0812">Transmembrane</keyword>
<proteinExistence type="predicted"/>
<feature type="region of interest" description="Disordered" evidence="1">
    <location>
        <begin position="216"/>
        <end position="247"/>
    </location>
</feature>
<keyword evidence="2" id="KW-1133">Transmembrane helix</keyword>
<comment type="caution">
    <text evidence="3">The sequence shown here is derived from an EMBL/GenBank/DDBJ whole genome shotgun (WGS) entry which is preliminary data.</text>
</comment>
<accession>A0A1F7W3I2</accession>
<evidence type="ECO:0000256" key="1">
    <source>
        <dbReference type="SAM" id="MobiDB-lite"/>
    </source>
</evidence>
<feature type="compositionally biased region" description="Basic and acidic residues" evidence="1">
    <location>
        <begin position="216"/>
        <end position="234"/>
    </location>
</feature>
<reference evidence="3 4" key="1">
    <citation type="journal article" date="2016" name="Nat. Commun.">
        <title>Thousands of microbial genomes shed light on interconnected biogeochemical processes in an aquifer system.</title>
        <authorList>
            <person name="Anantharaman K."/>
            <person name="Brown C.T."/>
            <person name="Hug L.A."/>
            <person name="Sharon I."/>
            <person name="Castelle C.J."/>
            <person name="Probst A.J."/>
            <person name="Thomas B.C."/>
            <person name="Singh A."/>
            <person name="Wilkins M.J."/>
            <person name="Karaoz U."/>
            <person name="Brodie E.L."/>
            <person name="Williams K.H."/>
            <person name="Hubbard S.S."/>
            <person name="Banfield J.F."/>
        </authorList>
    </citation>
    <scope>NUCLEOTIDE SEQUENCE [LARGE SCALE GENOMIC DNA]</scope>
</reference>
<dbReference type="STRING" id="1802421.A2318_02725"/>
<gene>
    <name evidence="3" type="ORF">A2318_02725</name>
</gene>
<organism evidence="3 4">
    <name type="scientific">Candidatus Uhrbacteria bacterium RIFOXYB2_FULL_45_11</name>
    <dbReference type="NCBI Taxonomy" id="1802421"/>
    <lineage>
        <taxon>Bacteria</taxon>
        <taxon>Candidatus Uhriibacteriota</taxon>
    </lineage>
</organism>
<name>A0A1F7W3I2_9BACT</name>
<dbReference type="EMBL" id="MGFD01000050">
    <property type="protein sequence ID" value="OGL97355.1"/>
    <property type="molecule type" value="Genomic_DNA"/>
</dbReference>
<evidence type="ECO:0000313" key="3">
    <source>
        <dbReference type="EMBL" id="OGL97355.1"/>
    </source>
</evidence>
<evidence type="ECO:0000313" key="4">
    <source>
        <dbReference type="Proteomes" id="UP000177331"/>
    </source>
</evidence>
<sequence>MPRTFFLSPDPKPNHPFEVTFVIEGADAEGNPLAVVDDEYVIAVKAGSILFDKHALRILSVDEKENHRAELKFVSREGFSQSGEFELACILSRNPNQREETTVTVVAPNIATETVSSTEIVPDHAIDPSDLCFLDMRKLERTVEPSDVPLTETPNPTPTPETQPKRTGRIKYAVIVVIALLSLVCVVVWGAIRYNEHEKALPPSEAPRVSTLRLTEPDAKRDEHDVSQDTEHEIAPAPVPAAAPKVADQPIVPAAPVAPAAPAEPAIKKKIRFSSENEQNFTF</sequence>
<feature type="transmembrane region" description="Helical" evidence="2">
    <location>
        <begin position="172"/>
        <end position="192"/>
    </location>
</feature>